<gene>
    <name evidence="2" type="ORF">WMY93_021797</name>
</gene>
<feature type="region of interest" description="Disordered" evidence="1">
    <location>
        <begin position="227"/>
        <end position="260"/>
    </location>
</feature>
<dbReference type="AlphaFoldDB" id="A0AAW0NGN3"/>
<feature type="compositionally biased region" description="Low complexity" evidence="1">
    <location>
        <begin position="201"/>
        <end position="214"/>
    </location>
</feature>
<reference evidence="3" key="1">
    <citation type="submission" date="2024-04" db="EMBL/GenBank/DDBJ databases">
        <title>Salinicola lusitanus LLJ914,a marine bacterium isolated from the Okinawa Trough.</title>
        <authorList>
            <person name="Li J."/>
        </authorList>
    </citation>
    <scope>NUCLEOTIDE SEQUENCE [LARGE SCALE GENOMIC DNA]</scope>
</reference>
<sequence>MQPAPCNFYSQSGSGQPQQPQPLQEIPSTSRGSTTPSLPGVTLFNPSNTGPPGVFPTTGPPVSTPAYAEQSYFNSREPTPSMVSEPVHEASLPPSNPVHSNQELQGPPHPLSLAFQPVPPVTSSSQWAPDHGSRPPSVQNYFQPTSDPPTQPMHMQPYSQMFSPPTQSPQHNTHTPPALSGPPSVSAPLPHVGRPQYIESNTPQQPNTQPPMQNYFSQSANLSQLDSGYHQMGSVPSEAQSPVDSASLGASSAGPGPVSAHIPHVQTQESSTLSMFFKDDVENEETLTGEANKTVNGIAGSFLHHSNQPAGSQLYSGSADVVFDFHGTPLQPPSQMPYMNDESTAQGNNQKPAEPHYDHVENLECVPNEEVLPTERHSSPAAAALPVLDQYETGPNLETPDSAPRPMRSASVSSNYSNLSHGSGTGSRRHQGIMGTFIQQESPRLPDDVNQSATGGYFEQIDSTSTGDAIAQNFTENNWPPTPSPPSQLAYFRLVLTAHLNQCAHTA</sequence>
<name>A0AAW0NGN3_9GOBI</name>
<feature type="compositionally biased region" description="Polar residues" evidence="1">
    <location>
        <begin position="157"/>
        <end position="175"/>
    </location>
</feature>
<evidence type="ECO:0000256" key="1">
    <source>
        <dbReference type="SAM" id="MobiDB-lite"/>
    </source>
</evidence>
<evidence type="ECO:0000313" key="2">
    <source>
        <dbReference type="EMBL" id="KAK7896472.1"/>
    </source>
</evidence>
<comment type="caution">
    <text evidence="2">The sequence shown here is derived from an EMBL/GenBank/DDBJ whole genome shotgun (WGS) entry which is preliminary data.</text>
</comment>
<feature type="compositionally biased region" description="Low complexity" evidence="1">
    <location>
        <begin position="409"/>
        <end position="422"/>
    </location>
</feature>
<feature type="compositionally biased region" description="Low complexity" evidence="1">
    <location>
        <begin position="245"/>
        <end position="260"/>
    </location>
</feature>
<dbReference type="EMBL" id="JBBPFD010000015">
    <property type="protein sequence ID" value="KAK7896472.1"/>
    <property type="molecule type" value="Genomic_DNA"/>
</dbReference>
<organism evidence="2 3">
    <name type="scientific">Mugilogobius chulae</name>
    <name type="common">yellowstripe goby</name>
    <dbReference type="NCBI Taxonomy" id="88201"/>
    <lineage>
        <taxon>Eukaryota</taxon>
        <taxon>Metazoa</taxon>
        <taxon>Chordata</taxon>
        <taxon>Craniata</taxon>
        <taxon>Vertebrata</taxon>
        <taxon>Euteleostomi</taxon>
        <taxon>Actinopterygii</taxon>
        <taxon>Neopterygii</taxon>
        <taxon>Teleostei</taxon>
        <taxon>Neoteleostei</taxon>
        <taxon>Acanthomorphata</taxon>
        <taxon>Gobiaria</taxon>
        <taxon>Gobiiformes</taxon>
        <taxon>Gobioidei</taxon>
        <taxon>Gobiidae</taxon>
        <taxon>Gobionellinae</taxon>
        <taxon>Mugilogobius</taxon>
    </lineage>
</organism>
<keyword evidence="3" id="KW-1185">Reference proteome</keyword>
<evidence type="ECO:0000313" key="3">
    <source>
        <dbReference type="Proteomes" id="UP001460270"/>
    </source>
</evidence>
<feature type="compositionally biased region" description="Polar residues" evidence="1">
    <location>
        <begin position="136"/>
        <end position="145"/>
    </location>
</feature>
<accession>A0AAW0NGN3</accession>
<protein>
    <submittedName>
        <fullName evidence="2">Uncharacterized protein</fullName>
    </submittedName>
</protein>
<feature type="region of interest" description="Disordered" evidence="1">
    <location>
        <begin position="384"/>
        <end position="430"/>
    </location>
</feature>
<feature type="compositionally biased region" description="Polar residues" evidence="1">
    <location>
        <begin position="71"/>
        <end position="82"/>
    </location>
</feature>
<proteinExistence type="predicted"/>
<feature type="compositionally biased region" description="Polar residues" evidence="1">
    <location>
        <begin position="26"/>
        <end position="37"/>
    </location>
</feature>
<dbReference type="Proteomes" id="UP001460270">
    <property type="component" value="Unassembled WGS sequence"/>
</dbReference>
<feature type="compositionally biased region" description="Low complexity" evidence="1">
    <location>
        <begin position="10"/>
        <end position="22"/>
    </location>
</feature>
<feature type="region of interest" description="Disordered" evidence="1">
    <location>
        <begin position="1"/>
        <end position="215"/>
    </location>
</feature>